<reference evidence="2" key="1">
    <citation type="submission" date="2015-03" db="EMBL/GenBank/DDBJ databases">
        <title>Luteipulveratus halotolerans sp. nov., a novel actinobacterium (Dermacoccaceae) from Sarawak, Malaysia.</title>
        <authorList>
            <person name="Juboi H."/>
            <person name="Basik A."/>
            <person name="Shamsul S.S."/>
            <person name="Arnold P."/>
            <person name="Schmitt E.K."/>
            <person name="Sanglier J.-J."/>
            <person name="Yeo T."/>
        </authorList>
    </citation>
    <scope>NUCLEOTIDE SEQUENCE [LARGE SCALE GENOMIC DNA]</scope>
    <source>
        <strain evidence="2">C296001</strain>
    </source>
</reference>
<proteinExistence type="predicted"/>
<dbReference type="AlphaFoldDB" id="A0A0L6CKM7"/>
<comment type="caution">
    <text evidence="1">The sequence shown here is derived from an EMBL/GenBank/DDBJ whole genome shotgun (WGS) entry which is preliminary data.</text>
</comment>
<accession>A0A0L6CKM7</accession>
<dbReference type="EMBL" id="LAIR01000002">
    <property type="protein sequence ID" value="KNX38058.1"/>
    <property type="molecule type" value="Genomic_DNA"/>
</dbReference>
<sequence>MMHPWRALRGRPHLDVVFAELPPRTHGLIKSDGTVVLARDLNQVERRCVLMHELVHDERGIPEVPSAAEEAAVEREVARRLIPLNDLLRVARMCLPAEEAAEELWVTEDVLTCRLASLDGGERFAWRAMLADLAEHEPC</sequence>
<evidence type="ECO:0000313" key="2">
    <source>
        <dbReference type="Proteomes" id="UP000037397"/>
    </source>
</evidence>
<dbReference type="STRING" id="1631356.VV01_14370"/>
<keyword evidence="2" id="KW-1185">Reference proteome</keyword>
<gene>
    <name evidence="1" type="ORF">VV01_14370</name>
</gene>
<dbReference type="Proteomes" id="UP000037397">
    <property type="component" value="Unassembled WGS sequence"/>
</dbReference>
<protein>
    <recommendedName>
        <fullName evidence="3">IrrE N-terminal-like domain-containing protein</fullName>
    </recommendedName>
</protein>
<name>A0A0L6CKM7_9MICO</name>
<organism evidence="1 2">
    <name type="scientific">Luteipulveratus halotolerans</name>
    <dbReference type="NCBI Taxonomy" id="1631356"/>
    <lineage>
        <taxon>Bacteria</taxon>
        <taxon>Bacillati</taxon>
        <taxon>Actinomycetota</taxon>
        <taxon>Actinomycetes</taxon>
        <taxon>Micrococcales</taxon>
        <taxon>Dermacoccaceae</taxon>
        <taxon>Luteipulveratus</taxon>
    </lineage>
</organism>
<evidence type="ECO:0000313" key="1">
    <source>
        <dbReference type="EMBL" id="KNX38058.1"/>
    </source>
</evidence>
<evidence type="ECO:0008006" key="3">
    <source>
        <dbReference type="Google" id="ProtNLM"/>
    </source>
</evidence>